<dbReference type="PANTHER" id="PTHR43700">
    <property type="entry name" value="PHOSPHORIBOSYLAMINOIMIDAZOLE-SUCCINOCARBOXAMIDE SYNTHASE"/>
    <property type="match status" value="1"/>
</dbReference>
<dbReference type="OrthoDB" id="9801549at2"/>
<dbReference type="GO" id="GO:0005524">
    <property type="term" value="F:ATP binding"/>
    <property type="evidence" value="ECO:0007669"/>
    <property type="project" value="UniProtKB-KW"/>
</dbReference>
<dbReference type="Gene3D" id="3.30.470.20">
    <property type="entry name" value="ATP-grasp fold, B domain"/>
    <property type="match status" value="1"/>
</dbReference>
<accession>A0A4R5QKR2</accession>
<dbReference type="HAMAP" id="MF_00137">
    <property type="entry name" value="SAICAR_synth"/>
    <property type="match status" value="1"/>
</dbReference>
<dbReference type="GO" id="GO:0006189">
    <property type="term" value="P:'de novo' IMP biosynthetic process"/>
    <property type="evidence" value="ECO:0007669"/>
    <property type="project" value="UniProtKB-UniRule"/>
</dbReference>
<dbReference type="PROSITE" id="PS01058">
    <property type="entry name" value="SAICAR_SYNTHETASE_2"/>
    <property type="match status" value="1"/>
</dbReference>
<evidence type="ECO:0000256" key="4">
    <source>
        <dbReference type="ARBA" id="ARBA00022741"/>
    </source>
</evidence>
<comment type="pathway">
    <text evidence="1 8">Purine metabolism; IMP biosynthesis via de novo pathway; 5-amino-1-(5-phospho-D-ribosyl)imidazole-4-carboxamide from 5-amino-1-(5-phospho-D-ribosyl)imidazole-4-carboxylate: step 1/2.</text>
</comment>
<gene>
    <name evidence="8" type="primary">purC</name>
    <name evidence="10" type="ORF">E2C06_05685</name>
</gene>
<proteinExistence type="inferred from homology"/>
<dbReference type="SUPFAM" id="SSF56104">
    <property type="entry name" value="SAICAR synthase-like"/>
    <property type="match status" value="1"/>
</dbReference>
<dbReference type="AlphaFoldDB" id="A0A4R5QKR2"/>
<keyword evidence="6 8" id="KW-0067">ATP-binding</keyword>
<keyword evidence="11" id="KW-1185">Reference proteome</keyword>
<evidence type="ECO:0000313" key="11">
    <source>
        <dbReference type="Proteomes" id="UP000295096"/>
    </source>
</evidence>
<dbReference type="EMBL" id="SMSJ01000004">
    <property type="protein sequence ID" value="TDH63816.1"/>
    <property type="molecule type" value="Genomic_DNA"/>
</dbReference>
<keyword evidence="5 8" id="KW-0658">Purine biosynthesis</keyword>
<dbReference type="Gene3D" id="3.30.200.20">
    <property type="entry name" value="Phosphorylase Kinase, domain 1"/>
    <property type="match status" value="1"/>
</dbReference>
<protein>
    <recommendedName>
        <fullName evidence="8">Phosphoribosylaminoimidazole-succinocarboxamide synthase</fullName>
        <ecNumber evidence="8">6.3.2.6</ecNumber>
    </recommendedName>
    <alternativeName>
        <fullName evidence="8">SAICAR synthetase</fullName>
    </alternativeName>
</protein>
<sequence length="325" mass="36726">MPPSAADLARFADFVLRDAAIPELPNHYRGKVRENYDLPDGRRVIVATDRLSAFDRILTAVPLKGQVLTQLARYWFERTADLCPNHVIEYPDPNVLVCRRLEIMPVEVVVRDYLAGTTSTAILTMYKAGRREMYGHRFPDGMQPNQKLPQTILTPTSKAFDVGHDEEMTPAQIVDGKLLTQAQWDEVSGLALNLFARGREMAAARGLILVDTKYEFGFDKDGRIVLADEIHTPDSSRYWFAGSYPERFGAGQAPQSFDKDFVRSWVVARCDPYKDEVPEIPAEVNLEAARIYIEAFETITGTSFPLPDPGRPVLDRIRANLRAYF</sequence>
<comment type="similarity">
    <text evidence="2 8">Belongs to the SAICAR synthetase family.</text>
</comment>
<evidence type="ECO:0000256" key="8">
    <source>
        <dbReference type="HAMAP-Rule" id="MF_00137"/>
    </source>
</evidence>
<dbReference type="PANTHER" id="PTHR43700:SF1">
    <property type="entry name" value="PHOSPHORIBOSYLAMINOIMIDAZOLE-SUCCINOCARBOXAMIDE SYNTHASE"/>
    <property type="match status" value="1"/>
</dbReference>
<evidence type="ECO:0000256" key="6">
    <source>
        <dbReference type="ARBA" id="ARBA00022840"/>
    </source>
</evidence>
<dbReference type="Proteomes" id="UP000295096">
    <property type="component" value="Unassembled WGS sequence"/>
</dbReference>
<organism evidence="10 11">
    <name type="scientific">Dankookia rubra</name>
    <dbReference type="NCBI Taxonomy" id="1442381"/>
    <lineage>
        <taxon>Bacteria</taxon>
        <taxon>Pseudomonadati</taxon>
        <taxon>Pseudomonadota</taxon>
        <taxon>Alphaproteobacteria</taxon>
        <taxon>Acetobacterales</taxon>
        <taxon>Roseomonadaceae</taxon>
        <taxon>Dankookia</taxon>
    </lineage>
</organism>
<reference evidence="10 11" key="1">
    <citation type="journal article" date="2016" name="J. Microbiol.">
        <title>Dankookia rubra gen. nov., sp. nov., an alphaproteobacterium isolated from sediment of a shallow stream.</title>
        <authorList>
            <person name="Kim W.H."/>
            <person name="Kim D.H."/>
            <person name="Kang K."/>
            <person name="Ahn T.Y."/>
        </authorList>
    </citation>
    <scope>NUCLEOTIDE SEQUENCE [LARGE SCALE GENOMIC DNA]</scope>
    <source>
        <strain evidence="10 11">JCM30602</strain>
    </source>
</reference>
<evidence type="ECO:0000313" key="10">
    <source>
        <dbReference type="EMBL" id="TDH63816.1"/>
    </source>
</evidence>
<keyword evidence="3 8" id="KW-0436">Ligase</keyword>
<evidence type="ECO:0000256" key="3">
    <source>
        <dbReference type="ARBA" id="ARBA00022598"/>
    </source>
</evidence>
<dbReference type="InterPro" id="IPR028923">
    <property type="entry name" value="SAICAR_synt/ADE2_N"/>
</dbReference>
<evidence type="ECO:0000256" key="1">
    <source>
        <dbReference type="ARBA" id="ARBA00004672"/>
    </source>
</evidence>
<feature type="domain" description="SAICAR synthetase/ADE2 N-terminal" evidence="9">
    <location>
        <begin position="27"/>
        <end position="279"/>
    </location>
</feature>
<comment type="caution">
    <text evidence="10">The sequence shown here is derived from an EMBL/GenBank/DDBJ whole genome shotgun (WGS) entry which is preliminary data.</text>
</comment>
<dbReference type="UniPathway" id="UPA00074">
    <property type="reaction ID" value="UER00131"/>
</dbReference>
<evidence type="ECO:0000256" key="2">
    <source>
        <dbReference type="ARBA" id="ARBA00010190"/>
    </source>
</evidence>
<dbReference type="RefSeq" id="WP_133287610.1">
    <property type="nucleotide sequence ID" value="NZ_SMSJ01000004.1"/>
</dbReference>
<dbReference type="Pfam" id="PF01259">
    <property type="entry name" value="SAICAR_synt"/>
    <property type="match status" value="1"/>
</dbReference>
<dbReference type="NCBIfam" id="NF009251">
    <property type="entry name" value="PRK12607.1"/>
    <property type="match status" value="1"/>
</dbReference>
<evidence type="ECO:0000256" key="7">
    <source>
        <dbReference type="ARBA" id="ARBA00048475"/>
    </source>
</evidence>
<evidence type="ECO:0000256" key="5">
    <source>
        <dbReference type="ARBA" id="ARBA00022755"/>
    </source>
</evidence>
<keyword evidence="4 8" id="KW-0547">Nucleotide-binding</keyword>
<dbReference type="CDD" id="cd01414">
    <property type="entry name" value="SAICAR_synt_Sc"/>
    <property type="match status" value="1"/>
</dbReference>
<dbReference type="GO" id="GO:0004639">
    <property type="term" value="F:phosphoribosylaminoimidazolesuccinocarboxamide synthase activity"/>
    <property type="evidence" value="ECO:0007669"/>
    <property type="project" value="UniProtKB-UniRule"/>
</dbReference>
<dbReference type="GO" id="GO:0005737">
    <property type="term" value="C:cytoplasm"/>
    <property type="evidence" value="ECO:0007669"/>
    <property type="project" value="TreeGrafter"/>
</dbReference>
<evidence type="ECO:0000259" key="9">
    <source>
        <dbReference type="Pfam" id="PF01259"/>
    </source>
</evidence>
<name>A0A4R5QKR2_9PROT</name>
<comment type="catalytic activity">
    <reaction evidence="7 8">
        <text>5-amino-1-(5-phospho-D-ribosyl)imidazole-4-carboxylate + L-aspartate + ATP = (2S)-2-[5-amino-1-(5-phospho-beta-D-ribosyl)imidazole-4-carboxamido]succinate + ADP + phosphate + 2 H(+)</text>
        <dbReference type="Rhea" id="RHEA:22628"/>
        <dbReference type="ChEBI" id="CHEBI:15378"/>
        <dbReference type="ChEBI" id="CHEBI:29991"/>
        <dbReference type="ChEBI" id="CHEBI:30616"/>
        <dbReference type="ChEBI" id="CHEBI:43474"/>
        <dbReference type="ChEBI" id="CHEBI:58443"/>
        <dbReference type="ChEBI" id="CHEBI:77657"/>
        <dbReference type="ChEBI" id="CHEBI:456216"/>
        <dbReference type="EC" id="6.3.2.6"/>
    </reaction>
</comment>
<dbReference type="InterPro" id="IPR018236">
    <property type="entry name" value="SAICAR_synthetase_CS"/>
</dbReference>
<dbReference type="EC" id="6.3.2.6" evidence="8"/>